<name>A0A1B1CAI7_RHILE</name>
<dbReference type="RefSeq" id="WP_065280950.1">
    <property type="nucleotide sequence ID" value="NZ_CP016286.1"/>
</dbReference>
<organism evidence="13 14">
    <name type="scientific">Rhizobium leguminosarum</name>
    <dbReference type="NCBI Taxonomy" id="384"/>
    <lineage>
        <taxon>Bacteria</taxon>
        <taxon>Pseudomonadati</taxon>
        <taxon>Pseudomonadota</taxon>
        <taxon>Alphaproteobacteria</taxon>
        <taxon>Hyphomicrobiales</taxon>
        <taxon>Rhizobiaceae</taxon>
        <taxon>Rhizobium/Agrobacterium group</taxon>
        <taxon>Rhizobium</taxon>
    </lineage>
</organism>
<keyword evidence="9" id="KW-0961">Cell wall biogenesis/degradation</keyword>
<proteinExistence type="inferred from homology"/>
<dbReference type="GO" id="GO:0008237">
    <property type="term" value="F:metallopeptidase activity"/>
    <property type="evidence" value="ECO:0007669"/>
    <property type="project" value="UniProtKB-KW"/>
</dbReference>
<dbReference type="AlphaFoldDB" id="A0A1B1CAI7"/>
<dbReference type="GO" id="GO:0071555">
    <property type="term" value="P:cell wall organization"/>
    <property type="evidence" value="ECO:0007669"/>
    <property type="project" value="UniProtKB-KW"/>
</dbReference>
<dbReference type="SUPFAM" id="SSF55166">
    <property type="entry name" value="Hedgehog/DD-peptidase"/>
    <property type="match status" value="1"/>
</dbReference>
<evidence type="ECO:0000256" key="7">
    <source>
        <dbReference type="ARBA" id="ARBA00022833"/>
    </source>
</evidence>
<evidence type="ECO:0000313" key="14">
    <source>
        <dbReference type="Proteomes" id="UP000092691"/>
    </source>
</evidence>
<evidence type="ECO:0000256" key="5">
    <source>
        <dbReference type="ARBA" id="ARBA00022729"/>
    </source>
</evidence>
<keyword evidence="4" id="KW-0479">Metal-binding</keyword>
<keyword evidence="3" id="KW-0645">Protease</keyword>
<evidence type="ECO:0000256" key="8">
    <source>
        <dbReference type="ARBA" id="ARBA00023049"/>
    </source>
</evidence>
<protein>
    <recommendedName>
        <fullName evidence="11">Murein endopeptidase K</fullName>
    </recommendedName>
</protein>
<sequence length="473" mass="51090">MDAEIPAPSSSVWCWTGLFVLKYPVQGLSGGALGGIATLLSRAKRFAAQTILPALFALPALVGSASFASAEDRALKLFFTHTGERATITYKRDGKFDPKGLAQINRFLRDWRRNEPTRMDPRLLDLVWEVYKRSGGKDYIHIVSAYRSPSTNNMLRNRSRSTGVAKKSQHMLGKAMDFYVPGVKLSALRALAMQMQVGGVGYYPTSGSPFVHLDVGNVRAWPRMSRQELARIFPNGQTMHLPADGRPLPGYNQAVANHKKRGGPTSIQIASTAGEDEDVSASTRSSGDTTDNKLVTALLPTPKSRALNALALQTGAAQRDDKRSAPDLSSFPIPIPAMRPPALEHDADVDDKLETASIGPIDVLPDRPTSALPAYARFEPRLVAHPASKQGTNMIASLPMTASWEEANFFGSTSDAALMKWALHSPGEVMGLSAPRISPRTVHREANVATSGEVIIPVAAQFDANRLASSPEG</sequence>
<comment type="pathway">
    <text evidence="2">Cell wall biogenesis; cell wall polysaccharide biosynthesis.</text>
</comment>
<keyword evidence="5" id="KW-0732">Signal</keyword>
<dbReference type="CDD" id="cd14844">
    <property type="entry name" value="Zn-DD-carboxypeptidase_like"/>
    <property type="match status" value="1"/>
</dbReference>
<dbReference type="EMBL" id="CP016286">
    <property type="protein sequence ID" value="ANP86777.1"/>
    <property type="molecule type" value="Genomic_DNA"/>
</dbReference>
<evidence type="ECO:0000256" key="10">
    <source>
        <dbReference type="ARBA" id="ARBA00093448"/>
    </source>
</evidence>
<evidence type="ECO:0000256" key="4">
    <source>
        <dbReference type="ARBA" id="ARBA00022723"/>
    </source>
</evidence>
<keyword evidence="8" id="KW-0482">Metalloprotease</keyword>
<comment type="similarity">
    <text evidence="10">Belongs to the peptidase M15 family.</text>
</comment>
<evidence type="ECO:0000256" key="6">
    <source>
        <dbReference type="ARBA" id="ARBA00022801"/>
    </source>
</evidence>
<evidence type="ECO:0000256" key="2">
    <source>
        <dbReference type="ARBA" id="ARBA00004776"/>
    </source>
</evidence>
<reference evidence="13 14" key="1">
    <citation type="submission" date="2016-06" db="EMBL/GenBank/DDBJ databases">
        <title>Microsymbionts genomes from the relict species Vavilovia formosa.</title>
        <authorList>
            <person name="Chirak E."/>
            <person name="Kimeklis A."/>
            <person name="Andronov E."/>
        </authorList>
    </citation>
    <scope>NUCLEOTIDE SEQUENCE [LARGE SCALE GENOMIC DNA]</scope>
    <source>
        <strain evidence="13 14">Vaf10</strain>
    </source>
</reference>
<evidence type="ECO:0000256" key="9">
    <source>
        <dbReference type="ARBA" id="ARBA00023316"/>
    </source>
</evidence>
<evidence type="ECO:0000256" key="11">
    <source>
        <dbReference type="ARBA" id="ARBA00093666"/>
    </source>
</evidence>
<dbReference type="Proteomes" id="UP000092691">
    <property type="component" value="Chromosome"/>
</dbReference>
<evidence type="ECO:0000256" key="1">
    <source>
        <dbReference type="ARBA" id="ARBA00001947"/>
    </source>
</evidence>
<dbReference type="PANTHER" id="PTHR37425:SF1">
    <property type="entry name" value="OUTER MEMBRANE PROTEIN"/>
    <property type="match status" value="1"/>
</dbReference>
<dbReference type="GO" id="GO:0046872">
    <property type="term" value="F:metal ion binding"/>
    <property type="evidence" value="ECO:0007669"/>
    <property type="project" value="UniProtKB-KW"/>
</dbReference>
<gene>
    <name evidence="13" type="ORF">BA011_14250</name>
</gene>
<dbReference type="Gene3D" id="3.30.1380.10">
    <property type="match status" value="1"/>
</dbReference>
<dbReference type="Pfam" id="PF05951">
    <property type="entry name" value="Peptidase_M15_2"/>
    <property type="match status" value="1"/>
</dbReference>
<dbReference type="PANTHER" id="PTHR37425">
    <property type="match status" value="1"/>
</dbReference>
<keyword evidence="7" id="KW-0862">Zinc</keyword>
<dbReference type="InterPro" id="IPR009045">
    <property type="entry name" value="Zn_M74/Hedgehog-like"/>
</dbReference>
<evidence type="ECO:0000256" key="12">
    <source>
        <dbReference type="SAM" id="MobiDB-lite"/>
    </source>
</evidence>
<comment type="cofactor">
    <cofactor evidence="1">
        <name>Zn(2+)</name>
        <dbReference type="ChEBI" id="CHEBI:29105"/>
    </cofactor>
</comment>
<dbReference type="InterPro" id="IPR010275">
    <property type="entry name" value="MepK"/>
</dbReference>
<evidence type="ECO:0000313" key="13">
    <source>
        <dbReference type="EMBL" id="ANP86777.1"/>
    </source>
</evidence>
<feature type="region of interest" description="Disordered" evidence="12">
    <location>
        <begin position="313"/>
        <end position="340"/>
    </location>
</feature>
<feature type="compositionally biased region" description="Polar residues" evidence="12">
    <location>
        <begin position="280"/>
        <end position="293"/>
    </location>
</feature>
<keyword evidence="6" id="KW-0378">Hydrolase</keyword>
<dbReference type="OrthoDB" id="9782994at2"/>
<dbReference type="GO" id="GO:0006508">
    <property type="term" value="P:proteolysis"/>
    <property type="evidence" value="ECO:0007669"/>
    <property type="project" value="UniProtKB-KW"/>
</dbReference>
<feature type="region of interest" description="Disordered" evidence="12">
    <location>
        <begin position="258"/>
        <end position="293"/>
    </location>
</feature>
<accession>A0A1B1CAI7</accession>
<evidence type="ECO:0000256" key="3">
    <source>
        <dbReference type="ARBA" id="ARBA00022670"/>
    </source>
</evidence>